<gene>
    <name evidence="8" type="ORF">DERYTH_LOCUS11146</name>
</gene>
<dbReference type="InterPro" id="IPR011707">
    <property type="entry name" value="Cu-oxidase-like_N"/>
</dbReference>
<dbReference type="PROSITE" id="PS00079">
    <property type="entry name" value="MULTICOPPER_OXIDASE1"/>
    <property type="match status" value="1"/>
</dbReference>
<dbReference type="PANTHER" id="PTHR11709:SF394">
    <property type="entry name" value="FI03373P-RELATED"/>
    <property type="match status" value="1"/>
</dbReference>
<feature type="domain" description="Plastocyanin-like" evidence="7">
    <location>
        <begin position="59"/>
        <end position="132"/>
    </location>
</feature>
<evidence type="ECO:0000256" key="4">
    <source>
        <dbReference type="ARBA" id="ARBA00023008"/>
    </source>
</evidence>
<proteinExistence type="inferred from homology"/>
<keyword evidence="2" id="KW-0479">Metal-binding</keyword>
<dbReference type="Pfam" id="PF00394">
    <property type="entry name" value="Cu-oxidase"/>
    <property type="match status" value="1"/>
</dbReference>
<dbReference type="InterPro" id="IPR001117">
    <property type="entry name" value="Cu-oxidase_2nd"/>
</dbReference>
<evidence type="ECO:0000256" key="3">
    <source>
        <dbReference type="ARBA" id="ARBA00023002"/>
    </source>
</evidence>
<accession>A0A9N9HCA9</accession>
<feature type="domain" description="Plastocyanin-like" evidence="5">
    <location>
        <begin position="149"/>
        <end position="337"/>
    </location>
</feature>
<keyword evidence="4" id="KW-0186">Copper</keyword>
<evidence type="ECO:0000259" key="6">
    <source>
        <dbReference type="Pfam" id="PF07731"/>
    </source>
</evidence>
<dbReference type="AlphaFoldDB" id="A0A9N9HCA9"/>
<feature type="domain" description="Plastocyanin-like" evidence="6">
    <location>
        <begin position="449"/>
        <end position="569"/>
    </location>
</feature>
<protein>
    <submittedName>
        <fullName evidence="8">15277_t:CDS:1</fullName>
    </submittedName>
</protein>
<dbReference type="PROSITE" id="PS00080">
    <property type="entry name" value="MULTICOPPER_OXIDASE2"/>
    <property type="match status" value="1"/>
</dbReference>
<dbReference type="InterPro" id="IPR011706">
    <property type="entry name" value="Cu-oxidase_C"/>
</dbReference>
<dbReference type="Pfam" id="PF07732">
    <property type="entry name" value="Cu-oxidase_3"/>
    <property type="match status" value="1"/>
</dbReference>
<dbReference type="OrthoDB" id="2121828at2759"/>
<dbReference type="InterPro" id="IPR008972">
    <property type="entry name" value="Cupredoxin"/>
</dbReference>
<dbReference type="EMBL" id="CAJVPY010006784">
    <property type="protein sequence ID" value="CAG8669293.1"/>
    <property type="molecule type" value="Genomic_DNA"/>
</dbReference>
<dbReference type="GO" id="GO:0005507">
    <property type="term" value="F:copper ion binding"/>
    <property type="evidence" value="ECO:0007669"/>
    <property type="project" value="InterPro"/>
</dbReference>
<keyword evidence="9" id="KW-1185">Reference proteome</keyword>
<comment type="similarity">
    <text evidence="1">Belongs to the multicopper oxidase family.</text>
</comment>
<evidence type="ECO:0000259" key="5">
    <source>
        <dbReference type="Pfam" id="PF00394"/>
    </source>
</evidence>
<reference evidence="8" key="1">
    <citation type="submission" date="2021-06" db="EMBL/GenBank/DDBJ databases">
        <authorList>
            <person name="Kallberg Y."/>
            <person name="Tangrot J."/>
            <person name="Rosling A."/>
        </authorList>
    </citation>
    <scope>NUCLEOTIDE SEQUENCE</scope>
    <source>
        <strain evidence="8">MA453B</strain>
    </source>
</reference>
<comment type="caution">
    <text evidence="8">The sequence shown here is derived from an EMBL/GenBank/DDBJ whole genome shotgun (WGS) entry which is preliminary data.</text>
</comment>
<dbReference type="SUPFAM" id="SSF49503">
    <property type="entry name" value="Cupredoxins"/>
    <property type="match status" value="3"/>
</dbReference>
<dbReference type="InterPro" id="IPR045087">
    <property type="entry name" value="Cu-oxidase_fam"/>
</dbReference>
<organism evidence="8 9">
    <name type="scientific">Dentiscutata erythropus</name>
    <dbReference type="NCBI Taxonomy" id="1348616"/>
    <lineage>
        <taxon>Eukaryota</taxon>
        <taxon>Fungi</taxon>
        <taxon>Fungi incertae sedis</taxon>
        <taxon>Mucoromycota</taxon>
        <taxon>Glomeromycotina</taxon>
        <taxon>Glomeromycetes</taxon>
        <taxon>Diversisporales</taxon>
        <taxon>Gigasporaceae</taxon>
        <taxon>Dentiscutata</taxon>
    </lineage>
</organism>
<evidence type="ECO:0000313" key="8">
    <source>
        <dbReference type="EMBL" id="CAG8669293.1"/>
    </source>
</evidence>
<dbReference type="Gene3D" id="2.60.40.420">
    <property type="entry name" value="Cupredoxins - blue copper proteins"/>
    <property type="match status" value="3"/>
</dbReference>
<feature type="non-terminal residue" evidence="8">
    <location>
        <position position="600"/>
    </location>
</feature>
<dbReference type="InterPro" id="IPR033138">
    <property type="entry name" value="Cu_oxidase_CS"/>
</dbReference>
<evidence type="ECO:0000313" key="9">
    <source>
        <dbReference type="Proteomes" id="UP000789405"/>
    </source>
</evidence>
<dbReference type="GO" id="GO:0016491">
    <property type="term" value="F:oxidoreductase activity"/>
    <property type="evidence" value="ECO:0007669"/>
    <property type="project" value="UniProtKB-KW"/>
</dbReference>
<dbReference type="Pfam" id="PF07731">
    <property type="entry name" value="Cu-oxidase_2"/>
    <property type="match status" value="1"/>
</dbReference>
<evidence type="ECO:0000259" key="7">
    <source>
        <dbReference type="Pfam" id="PF07732"/>
    </source>
</evidence>
<evidence type="ECO:0000256" key="1">
    <source>
        <dbReference type="ARBA" id="ARBA00010609"/>
    </source>
</evidence>
<sequence length="600" mass="68693">YILTISVISVSVIHDCSYEKDICKIDWTIKVHNCELDGCGERPIVVVYDTNKKMPNCSEFPGPTIYVRPGQRIQVLVRNELNEATTIHWHGLHMMNTPFSDGVPAITQCPIQPGKSFLYDFYANDESGTHWYLLIINETDITYKDYVEHIVLISDLYHENEKIMLDNYQYKTSDSPCTRVDNYRYATGNPPCNEIKYEPVPYSILINGQGVGNCLKNCNRTEQCEDNCTGPLVDDCSEQCEKICYTSAETELVYDISKGDKHRFRLINTGVEIEYHFSIDNHTLQIIEADGQHVVHTDRARPVHHLQIHVAQRYSVIATRLPPAQNITKFWMRIDIRGDCLRRNTPCCQRRRMVKNILATIKYDSSEGKPDTIPDRWINTKLARCGGLNLSYLAPKNLSSYLPPSRVDKTFNLSILMLEDPDYIGSGVYKIATVGEVYEENNPKKYIAYDNFHNTLESVHAGVSSWPSTQNIITLDKRGQMIELILNNYDIISHPFHLHGHSFWVISALDGRFAISYPYPILRDTTTIPANGSLVIRFLTGNPGVWAFHCHVEWHLEVGMLAQFVELPEEIKLLEKPTMAPWALEADPDIKYWHNLCSAN</sequence>
<name>A0A9N9HCA9_9GLOM</name>
<evidence type="ECO:0000256" key="2">
    <source>
        <dbReference type="ARBA" id="ARBA00022723"/>
    </source>
</evidence>
<dbReference type="InterPro" id="IPR002355">
    <property type="entry name" value="Cu_oxidase_Cu_BS"/>
</dbReference>
<keyword evidence="3" id="KW-0560">Oxidoreductase</keyword>
<dbReference type="PANTHER" id="PTHR11709">
    <property type="entry name" value="MULTI-COPPER OXIDASE"/>
    <property type="match status" value="1"/>
</dbReference>
<dbReference type="Proteomes" id="UP000789405">
    <property type="component" value="Unassembled WGS sequence"/>
</dbReference>